<proteinExistence type="predicted"/>
<gene>
    <name evidence="2" type="ORF">LPLAT_LOCUS5518</name>
</gene>
<comment type="caution">
    <text evidence="2">The sequence shown here is derived from an EMBL/GenBank/DDBJ whole genome shotgun (WGS) entry which is preliminary data.</text>
</comment>
<protein>
    <submittedName>
        <fullName evidence="2">Uncharacterized protein</fullName>
    </submittedName>
</protein>
<evidence type="ECO:0000313" key="2">
    <source>
        <dbReference type="EMBL" id="CAL1672112.1"/>
    </source>
</evidence>
<evidence type="ECO:0000313" key="3">
    <source>
        <dbReference type="Proteomes" id="UP001497644"/>
    </source>
</evidence>
<name>A0AAV2MY18_9HYME</name>
<feature type="region of interest" description="Disordered" evidence="1">
    <location>
        <begin position="48"/>
        <end position="77"/>
    </location>
</feature>
<reference evidence="2" key="1">
    <citation type="submission" date="2024-04" db="EMBL/GenBank/DDBJ databases">
        <authorList>
            <consortium name="Molecular Ecology Group"/>
        </authorList>
    </citation>
    <scope>NUCLEOTIDE SEQUENCE</scope>
</reference>
<evidence type="ECO:0000256" key="1">
    <source>
        <dbReference type="SAM" id="MobiDB-lite"/>
    </source>
</evidence>
<organism evidence="2 3">
    <name type="scientific">Lasius platythorax</name>
    <dbReference type="NCBI Taxonomy" id="488582"/>
    <lineage>
        <taxon>Eukaryota</taxon>
        <taxon>Metazoa</taxon>
        <taxon>Ecdysozoa</taxon>
        <taxon>Arthropoda</taxon>
        <taxon>Hexapoda</taxon>
        <taxon>Insecta</taxon>
        <taxon>Pterygota</taxon>
        <taxon>Neoptera</taxon>
        <taxon>Endopterygota</taxon>
        <taxon>Hymenoptera</taxon>
        <taxon>Apocrita</taxon>
        <taxon>Aculeata</taxon>
        <taxon>Formicoidea</taxon>
        <taxon>Formicidae</taxon>
        <taxon>Formicinae</taxon>
        <taxon>Lasius</taxon>
        <taxon>Lasius</taxon>
    </lineage>
</organism>
<dbReference type="EMBL" id="CAXIPU020000446">
    <property type="protein sequence ID" value="CAL1672112.1"/>
    <property type="molecule type" value="Genomic_DNA"/>
</dbReference>
<dbReference type="AlphaFoldDB" id="A0AAV2MY18"/>
<keyword evidence="3" id="KW-1185">Reference proteome</keyword>
<dbReference type="Proteomes" id="UP001497644">
    <property type="component" value="Unassembled WGS sequence"/>
</dbReference>
<feature type="compositionally biased region" description="Basic and acidic residues" evidence="1">
    <location>
        <begin position="56"/>
        <end position="69"/>
    </location>
</feature>
<accession>A0AAV2MY18</accession>
<sequence length="120" mass="13703">MSISGKLPVFKDKVISMIHRYRQYWAARRRVVLVRSVYFESRQIPTQNVRDAGGSSRDKAAPSSRREMCPAKNGEFYSRPRTARSADHQLLTTTYPAVGIYFASRRNCEKACRKNSADIG</sequence>